<dbReference type="AlphaFoldDB" id="A0A811PCS9"/>
<dbReference type="Pfam" id="PF13456">
    <property type="entry name" value="RVT_3"/>
    <property type="match status" value="1"/>
</dbReference>
<dbReference type="CDD" id="cd06222">
    <property type="entry name" value="RNase_H_like"/>
    <property type="match status" value="1"/>
</dbReference>
<dbReference type="InterPro" id="IPR053151">
    <property type="entry name" value="RNase_H-like"/>
</dbReference>
<dbReference type="OrthoDB" id="691445at2759"/>
<proteinExistence type="predicted"/>
<dbReference type="InterPro" id="IPR044730">
    <property type="entry name" value="RNase_H-like_dom_plant"/>
</dbReference>
<dbReference type="PANTHER" id="PTHR47723">
    <property type="entry name" value="OS05G0353850 PROTEIN"/>
    <property type="match status" value="1"/>
</dbReference>
<dbReference type="GO" id="GO:0004523">
    <property type="term" value="F:RNA-DNA hybrid ribonuclease activity"/>
    <property type="evidence" value="ECO:0007669"/>
    <property type="project" value="InterPro"/>
</dbReference>
<dbReference type="GO" id="GO:0003676">
    <property type="term" value="F:nucleic acid binding"/>
    <property type="evidence" value="ECO:0007669"/>
    <property type="project" value="InterPro"/>
</dbReference>
<evidence type="ECO:0000313" key="3">
    <source>
        <dbReference type="Proteomes" id="UP000604825"/>
    </source>
</evidence>
<name>A0A811PCS9_9POAL</name>
<dbReference type="InterPro" id="IPR012337">
    <property type="entry name" value="RNaseH-like_sf"/>
</dbReference>
<sequence length="198" mass="22301">MPIRVAVQWAVDLALDLGQLMESPGEPATARSEPCWERPPLEWFKCNADGAFYDQQWKGATGVVLRDDSGVFVRGIAKWYEHCLDALTMEALACRDGLAMALQLGIQKVWLESDCQEVVRLWQVRDQQRSSVMSILKEIKELSTLFQEFKFSFPSRSCNRVAHALAKQVTCETRVGWWSIAPACVSGLLSSDCNPPYN</sequence>
<dbReference type="SUPFAM" id="SSF53098">
    <property type="entry name" value="Ribonuclease H-like"/>
    <property type="match status" value="1"/>
</dbReference>
<dbReference type="PANTHER" id="PTHR47723:SF24">
    <property type="entry name" value="RNASE H TYPE-1 DOMAIN-CONTAINING PROTEIN"/>
    <property type="match status" value="1"/>
</dbReference>
<evidence type="ECO:0000259" key="1">
    <source>
        <dbReference type="Pfam" id="PF13456"/>
    </source>
</evidence>
<comment type="caution">
    <text evidence="2">The sequence shown here is derived from an EMBL/GenBank/DDBJ whole genome shotgun (WGS) entry which is preliminary data.</text>
</comment>
<dbReference type="Proteomes" id="UP000604825">
    <property type="component" value="Unassembled WGS sequence"/>
</dbReference>
<dbReference type="Gene3D" id="3.30.420.10">
    <property type="entry name" value="Ribonuclease H-like superfamily/Ribonuclease H"/>
    <property type="match status" value="1"/>
</dbReference>
<dbReference type="InterPro" id="IPR036397">
    <property type="entry name" value="RNaseH_sf"/>
</dbReference>
<dbReference type="InterPro" id="IPR002156">
    <property type="entry name" value="RNaseH_domain"/>
</dbReference>
<gene>
    <name evidence="2" type="ORF">NCGR_LOCUS24632</name>
</gene>
<dbReference type="EMBL" id="CAJGYO010000006">
    <property type="protein sequence ID" value="CAD6236843.1"/>
    <property type="molecule type" value="Genomic_DNA"/>
</dbReference>
<feature type="domain" description="RNase H type-1" evidence="1">
    <location>
        <begin position="47"/>
        <end position="168"/>
    </location>
</feature>
<accession>A0A811PCS9</accession>
<protein>
    <recommendedName>
        <fullName evidence="1">RNase H type-1 domain-containing protein</fullName>
    </recommendedName>
</protein>
<organism evidence="2 3">
    <name type="scientific">Miscanthus lutarioriparius</name>
    <dbReference type="NCBI Taxonomy" id="422564"/>
    <lineage>
        <taxon>Eukaryota</taxon>
        <taxon>Viridiplantae</taxon>
        <taxon>Streptophyta</taxon>
        <taxon>Embryophyta</taxon>
        <taxon>Tracheophyta</taxon>
        <taxon>Spermatophyta</taxon>
        <taxon>Magnoliopsida</taxon>
        <taxon>Liliopsida</taxon>
        <taxon>Poales</taxon>
        <taxon>Poaceae</taxon>
        <taxon>PACMAD clade</taxon>
        <taxon>Panicoideae</taxon>
        <taxon>Andropogonodae</taxon>
        <taxon>Andropogoneae</taxon>
        <taxon>Saccharinae</taxon>
        <taxon>Miscanthus</taxon>
    </lineage>
</organism>
<evidence type="ECO:0000313" key="2">
    <source>
        <dbReference type="EMBL" id="CAD6236843.1"/>
    </source>
</evidence>
<keyword evidence="3" id="KW-1185">Reference proteome</keyword>
<reference evidence="2" key="1">
    <citation type="submission" date="2020-10" db="EMBL/GenBank/DDBJ databases">
        <authorList>
            <person name="Han B."/>
            <person name="Lu T."/>
            <person name="Zhao Q."/>
            <person name="Huang X."/>
            <person name="Zhao Y."/>
        </authorList>
    </citation>
    <scope>NUCLEOTIDE SEQUENCE</scope>
</reference>